<reference evidence="3" key="1">
    <citation type="submission" date="2020-09" db="EMBL/GenBank/DDBJ databases">
        <authorList>
            <person name="Kikuchi T."/>
        </authorList>
    </citation>
    <scope>NUCLEOTIDE SEQUENCE</scope>
    <source>
        <strain evidence="3">Ka4C1</strain>
    </source>
</reference>
<evidence type="ECO:0000256" key="2">
    <source>
        <dbReference type="SAM" id="MobiDB-lite"/>
    </source>
</evidence>
<accession>A0A7I8XQ10</accession>
<feature type="coiled-coil region" evidence="1">
    <location>
        <begin position="46"/>
        <end position="105"/>
    </location>
</feature>
<dbReference type="EMBL" id="CAJFCV020000001">
    <property type="protein sequence ID" value="CAG9088594.1"/>
    <property type="molecule type" value="Genomic_DNA"/>
</dbReference>
<protein>
    <submittedName>
        <fullName evidence="3">(pine wood nematode) hypothetical protein</fullName>
    </submittedName>
</protein>
<dbReference type="Proteomes" id="UP000582659">
    <property type="component" value="Unassembled WGS sequence"/>
</dbReference>
<feature type="region of interest" description="Disordered" evidence="2">
    <location>
        <begin position="252"/>
        <end position="273"/>
    </location>
</feature>
<dbReference type="Proteomes" id="UP000659654">
    <property type="component" value="Unassembled WGS sequence"/>
</dbReference>
<proteinExistence type="predicted"/>
<keyword evidence="1" id="KW-0175">Coiled coil</keyword>
<name>A0A7I8XQ10_BURXY</name>
<dbReference type="EMBL" id="CAJFDI010000001">
    <property type="protein sequence ID" value="CAD5211561.1"/>
    <property type="molecule type" value="Genomic_DNA"/>
</dbReference>
<feature type="compositionally biased region" description="Polar residues" evidence="2">
    <location>
        <begin position="254"/>
        <end position="263"/>
    </location>
</feature>
<evidence type="ECO:0000313" key="4">
    <source>
        <dbReference type="Proteomes" id="UP000659654"/>
    </source>
</evidence>
<feature type="region of interest" description="Disordered" evidence="2">
    <location>
        <begin position="1"/>
        <end position="20"/>
    </location>
</feature>
<keyword evidence="4" id="KW-1185">Reference proteome</keyword>
<feature type="region of interest" description="Disordered" evidence="2">
    <location>
        <begin position="110"/>
        <end position="187"/>
    </location>
</feature>
<dbReference type="AlphaFoldDB" id="A0A7I8XQ10"/>
<evidence type="ECO:0000256" key="1">
    <source>
        <dbReference type="SAM" id="Coils"/>
    </source>
</evidence>
<evidence type="ECO:0000313" key="3">
    <source>
        <dbReference type="EMBL" id="CAD5211561.1"/>
    </source>
</evidence>
<dbReference type="SMR" id="A0A7I8XQ10"/>
<organism evidence="3 4">
    <name type="scientific">Bursaphelenchus xylophilus</name>
    <name type="common">Pinewood nematode worm</name>
    <name type="synonym">Aphelenchoides xylophilus</name>
    <dbReference type="NCBI Taxonomy" id="6326"/>
    <lineage>
        <taxon>Eukaryota</taxon>
        <taxon>Metazoa</taxon>
        <taxon>Ecdysozoa</taxon>
        <taxon>Nematoda</taxon>
        <taxon>Chromadorea</taxon>
        <taxon>Rhabditida</taxon>
        <taxon>Tylenchina</taxon>
        <taxon>Tylenchomorpha</taxon>
        <taxon>Aphelenchoidea</taxon>
        <taxon>Aphelenchoididae</taxon>
        <taxon>Bursaphelenchus</taxon>
    </lineage>
</organism>
<comment type="caution">
    <text evidence="3">The sequence shown here is derived from an EMBL/GenBank/DDBJ whole genome shotgun (WGS) entry which is preliminary data.</text>
</comment>
<feature type="compositionally biased region" description="Basic and acidic residues" evidence="2">
    <location>
        <begin position="110"/>
        <end position="128"/>
    </location>
</feature>
<gene>
    <name evidence="3" type="ORF">BXYJ_LOCUS2490</name>
</gene>
<sequence>MTGDLMPLSAVGQASGQNPARTVQADHLPAVAGSPLAMMAQTPEPIAEENTKLKEKLEEMKASMEATEQLWLAEMERAHKAENDLEAALIELKREKEENSRLKRRLCEHLKTADADARPPRGGRDRSRSPLVQTARSATPEVKTESSLPEAQIDRQPQQPSQQNDVLPVEAQAPQHEAPGPLRRMPKCRRRCCYQPPAPQVVPRPPRRSREVEKLGPIIEDVVFEDRPRRSRQPPARLVVNMARRSYAAIRNSLMPSRRTQVPPNDPVPWNLG</sequence>